<dbReference type="InterPro" id="IPR000792">
    <property type="entry name" value="Tscrpt_reg_LuxR_C"/>
</dbReference>
<dbReference type="PANTHER" id="PTHR45566:SF2">
    <property type="entry name" value="NARL SUBFAMILY"/>
    <property type="match status" value="1"/>
</dbReference>
<dbReference type="Proteomes" id="UP000178086">
    <property type="component" value="Unassembled WGS sequence"/>
</dbReference>
<dbReference type="Pfam" id="PF00196">
    <property type="entry name" value="GerE"/>
    <property type="match status" value="1"/>
</dbReference>
<reference evidence="5 6" key="1">
    <citation type="journal article" date="2016" name="Nat. Commun.">
        <title>Thousands of microbial genomes shed light on interconnected biogeochemical processes in an aquifer system.</title>
        <authorList>
            <person name="Anantharaman K."/>
            <person name="Brown C.T."/>
            <person name="Hug L.A."/>
            <person name="Sharon I."/>
            <person name="Castelle C.J."/>
            <person name="Probst A.J."/>
            <person name="Thomas B.C."/>
            <person name="Singh A."/>
            <person name="Wilkins M.J."/>
            <person name="Karaoz U."/>
            <person name="Brodie E.L."/>
            <person name="Williams K.H."/>
            <person name="Hubbard S.S."/>
            <person name="Banfield J.F."/>
        </authorList>
    </citation>
    <scope>NUCLEOTIDE SEQUENCE [LARGE SCALE GENOMIC DNA]</scope>
</reference>
<evidence type="ECO:0000256" key="2">
    <source>
        <dbReference type="PROSITE-ProRule" id="PRU00169"/>
    </source>
</evidence>
<evidence type="ECO:0000259" key="3">
    <source>
        <dbReference type="PROSITE" id="PS50043"/>
    </source>
</evidence>
<keyword evidence="1" id="KW-0238">DNA-binding</keyword>
<feature type="domain" description="HTH luxR-type" evidence="3">
    <location>
        <begin position="148"/>
        <end position="213"/>
    </location>
</feature>
<comment type="caution">
    <text evidence="2">Lacks conserved residue(s) required for the propagation of feature annotation.</text>
</comment>
<organism evidence="5 6">
    <name type="scientific">Candidatus Aquicultor primus</name>
    <dbReference type="NCBI Taxonomy" id="1797195"/>
    <lineage>
        <taxon>Bacteria</taxon>
        <taxon>Bacillati</taxon>
        <taxon>Actinomycetota</taxon>
        <taxon>Candidatus Aquicultoria</taxon>
        <taxon>Candidatus Aquicultorales</taxon>
        <taxon>Candidatus Aquicultoraceae</taxon>
        <taxon>Candidatus Aquicultor</taxon>
    </lineage>
</organism>
<evidence type="ECO:0000313" key="5">
    <source>
        <dbReference type="EMBL" id="OFW33271.1"/>
    </source>
</evidence>
<dbReference type="PRINTS" id="PR00038">
    <property type="entry name" value="HTHLUXR"/>
</dbReference>
<dbReference type="InterPro" id="IPR001789">
    <property type="entry name" value="Sig_transdc_resp-reg_receiver"/>
</dbReference>
<name>A0A1F2UJU6_9ACTN</name>
<feature type="domain" description="Response regulatory" evidence="4">
    <location>
        <begin position="16"/>
        <end position="129"/>
    </location>
</feature>
<dbReference type="CDD" id="cd06170">
    <property type="entry name" value="LuxR_C_like"/>
    <property type="match status" value="1"/>
</dbReference>
<dbReference type="GO" id="GO:0000160">
    <property type="term" value="P:phosphorelay signal transduction system"/>
    <property type="evidence" value="ECO:0007669"/>
    <property type="project" value="InterPro"/>
</dbReference>
<dbReference type="GO" id="GO:0003677">
    <property type="term" value="F:DNA binding"/>
    <property type="evidence" value="ECO:0007669"/>
    <property type="project" value="UniProtKB-KW"/>
</dbReference>
<sequence length="216" mass="23536">MVNMQDIGGTSVVCIRVFIVDQNTILREALKAILGPEDDIEIAGEASNVDEALPGITNNHTDIIITSIYLPEQGLSRLLESAGSSVRFVVFSLGRPAEARKLLFDLKVSGLLKTNAIMEDIKQAVRTVASGDIYVDPVISDALIDGNIEEKGVRLSNRQLQILKMICEGFTNKRISFELGISEDTVKTHVRIILKKLGAADRAQAVSKAYESAILK</sequence>
<evidence type="ECO:0008006" key="7">
    <source>
        <dbReference type="Google" id="ProtNLM"/>
    </source>
</evidence>
<gene>
    <name evidence="5" type="ORF">A2074_05110</name>
</gene>
<dbReference type="InterPro" id="IPR016032">
    <property type="entry name" value="Sig_transdc_resp-reg_C-effctor"/>
</dbReference>
<protein>
    <recommendedName>
        <fullName evidence="7">Response regulator transcription factor</fullName>
    </recommendedName>
</protein>
<evidence type="ECO:0000313" key="6">
    <source>
        <dbReference type="Proteomes" id="UP000178086"/>
    </source>
</evidence>
<dbReference type="PROSITE" id="PS50043">
    <property type="entry name" value="HTH_LUXR_2"/>
    <property type="match status" value="1"/>
</dbReference>
<dbReference type="SMART" id="SM00421">
    <property type="entry name" value="HTH_LUXR"/>
    <property type="match status" value="1"/>
</dbReference>
<dbReference type="AlphaFoldDB" id="A0A1F2UJU6"/>
<dbReference type="InterPro" id="IPR051015">
    <property type="entry name" value="EvgA-like"/>
</dbReference>
<dbReference type="EMBL" id="MELI01000071">
    <property type="protein sequence ID" value="OFW33271.1"/>
    <property type="molecule type" value="Genomic_DNA"/>
</dbReference>
<dbReference type="SUPFAM" id="SSF52172">
    <property type="entry name" value="CheY-like"/>
    <property type="match status" value="1"/>
</dbReference>
<comment type="caution">
    <text evidence="5">The sequence shown here is derived from an EMBL/GenBank/DDBJ whole genome shotgun (WGS) entry which is preliminary data.</text>
</comment>
<dbReference type="GO" id="GO:0006355">
    <property type="term" value="P:regulation of DNA-templated transcription"/>
    <property type="evidence" value="ECO:0007669"/>
    <property type="project" value="InterPro"/>
</dbReference>
<dbReference type="InterPro" id="IPR011006">
    <property type="entry name" value="CheY-like_superfamily"/>
</dbReference>
<dbReference type="PROSITE" id="PS50110">
    <property type="entry name" value="RESPONSE_REGULATORY"/>
    <property type="match status" value="1"/>
</dbReference>
<dbReference type="SUPFAM" id="SSF46894">
    <property type="entry name" value="C-terminal effector domain of the bipartite response regulators"/>
    <property type="match status" value="1"/>
</dbReference>
<evidence type="ECO:0000256" key="1">
    <source>
        <dbReference type="ARBA" id="ARBA00023125"/>
    </source>
</evidence>
<proteinExistence type="predicted"/>
<dbReference type="PANTHER" id="PTHR45566">
    <property type="entry name" value="HTH-TYPE TRANSCRIPTIONAL REGULATOR YHJB-RELATED"/>
    <property type="match status" value="1"/>
</dbReference>
<dbReference type="Gene3D" id="3.40.50.2300">
    <property type="match status" value="1"/>
</dbReference>
<evidence type="ECO:0000259" key="4">
    <source>
        <dbReference type="PROSITE" id="PS50110"/>
    </source>
</evidence>
<accession>A0A1F2UJU6</accession>